<reference evidence="2" key="1">
    <citation type="submission" date="2019-03" db="EMBL/GenBank/DDBJ databases">
        <authorList>
            <person name="Hao L."/>
        </authorList>
    </citation>
    <scope>NUCLEOTIDE SEQUENCE</scope>
</reference>
<dbReference type="InterPro" id="IPR016102">
    <property type="entry name" value="Succinyl-CoA_synth-like"/>
</dbReference>
<dbReference type="InterPro" id="IPR003781">
    <property type="entry name" value="CoA-bd"/>
</dbReference>
<gene>
    <name evidence="2" type="ORF">SCFA_820018</name>
</gene>
<protein>
    <submittedName>
        <fullName evidence="2">CoA-binding protein</fullName>
    </submittedName>
</protein>
<dbReference type="SUPFAM" id="SSF52210">
    <property type="entry name" value="Succinyl-CoA synthetase domains"/>
    <property type="match status" value="2"/>
</dbReference>
<evidence type="ECO:0000259" key="1">
    <source>
        <dbReference type="SMART" id="SM00881"/>
    </source>
</evidence>
<proteinExistence type="predicted"/>
<name>A0A485M4Y6_9ZZZZ</name>
<accession>A0A485M4Y6</accession>
<feature type="domain" description="CoA-binding" evidence="1">
    <location>
        <begin position="6"/>
        <end position="101"/>
    </location>
</feature>
<organism evidence="2">
    <name type="scientific">anaerobic digester metagenome</name>
    <dbReference type="NCBI Taxonomy" id="1263854"/>
    <lineage>
        <taxon>unclassified sequences</taxon>
        <taxon>metagenomes</taxon>
        <taxon>ecological metagenomes</taxon>
    </lineage>
</organism>
<dbReference type="PANTHER" id="PTHR42793">
    <property type="entry name" value="COA BINDING DOMAIN CONTAINING PROTEIN"/>
    <property type="match status" value="1"/>
</dbReference>
<dbReference type="AlphaFoldDB" id="A0A485M4Y6"/>
<dbReference type="Pfam" id="PF13607">
    <property type="entry name" value="Succ_CoA_lig"/>
    <property type="match status" value="1"/>
</dbReference>
<sequence>MDLKPLFEPKSLAVVGVSLHNDLHPSNIIFYKNLYRYPVEAYPVNPKAGVLKGVAAYSSVRDLPEVVDLAIISARAEAVPGILEDCVTTGVKAGAIISGGFAEVGNNDLQRQIVSIARDADFPFIGPNCLGIYSPSHYDSFFFAPERMSVPQQGNVAIISQSGGLLVDQMIGFSVEGVGLSLAVSIGNKAVIGETDLLDYLEQDEKTRVICLYIEGFAEDEGREFLLKAKKCKKPIVLLKAGKSPGGSKAVSSHTASLAGDYTVFSKVLSQNGIVEARNPSELMHFCESLSAYQTPIQGNVSIITLSGGHGALATDLCFEYGLTVPPFSQLEQDLIRKRLRPSIASIATCTNPVDLTGTSTDDDYVEAARVIGAFDQIECLMMLLLPYAPGLSSDLGARLSIVSKQAGKPMIAYLPRHEKYRMLIEGFEINGVPVAHTIEGAAQMALAMAKYRRF</sequence>
<evidence type="ECO:0000313" key="2">
    <source>
        <dbReference type="EMBL" id="VFU18385.1"/>
    </source>
</evidence>
<dbReference type="EMBL" id="CAADRM010000150">
    <property type="protein sequence ID" value="VFU18385.1"/>
    <property type="molecule type" value="Genomic_DNA"/>
</dbReference>
<dbReference type="PANTHER" id="PTHR42793:SF1">
    <property type="entry name" value="PEPTIDYL-LYSINE N-ACETYLTRANSFERASE PATZ"/>
    <property type="match status" value="1"/>
</dbReference>
<dbReference type="Gene3D" id="3.40.50.720">
    <property type="entry name" value="NAD(P)-binding Rossmann-like Domain"/>
    <property type="match status" value="1"/>
</dbReference>
<dbReference type="InterPro" id="IPR032875">
    <property type="entry name" value="Succ_CoA_lig_flav_dom"/>
</dbReference>
<dbReference type="SUPFAM" id="SSF51735">
    <property type="entry name" value="NAD(P)-binding Rossmann-fold domains"/>
    <property type="match status" value="1"/>
</dbReference>
<dbReference type="Gene3D" id="3.40.50.261">
    <property type="entry name" value="Succinyl-CoA synthetase domains"/>
    <property type="match status" value="2"/>
</dbReference>
<dbReference type="SMART" id="SM00881">
    <property type="entry name" value="CoA_binding"/>
    <property type="match status" value="1"/>
</dbReference>
<dbReference type="InterPro" id="IPR036291">
    <property type="entry name" value="NAD(P)-bd_dom_sf"/>
</dbReference>
<dbReference type="Pfam" id="PF13380">
    <property type="entry name" value="CoA_binding_2"/>
    <property type="match status" value="1"/>
</dbReference>